<feature type="domain" description="Cytoskeleton protein RodZ-like C-terminal" evidence="3">
    <location>
        <begin position="219"/>
        <end position="290"/>
    </location>
</feature>
<dbReference type="InterPro" id="IPR010982">
    <property type="entry name" value="Lambda_DNA-bd_dom_sf"/>
</dbReference>
<dbReference type="Pfam" id="PF13464">
    <property type="entry name" value="RodZ_C"/>
    <property type="match status" value="1"/>
</dbReference>
<dbReference type="PANTHER" id="PTHR34475">
    <property type="match status" value="1"/>
</dbReference>
<dbReference type="Gene3D" id="1.10.260.40">
    <property type="entry name" value="lambda repressor-like DNA-binding domains"/>
    <property type="match status" value="1"/>
</dbReference>
<reference evidence="5" key="1">
    <citation type="submission" date="2019-04" db="EMBL/GenBank/DDBJ databases">
        <title>Complete genome sequence of Sphingomonas sp. W1-2-3.</title>
        <authorList>
            <person name="Im W.T."/>
        </authorList>
    </citation>
    <scope>NUCLEOTIDE SEQUENCE [LARGE SCALE GENOMIC DNA]</scope>
    <source>
        <strain evidence="5">W1-2-3</strain>
    </source>
</reference>
<dbReference type="Proteomes" id="UP000298714">
    <property type="component" value="Chromosome"/>
</dbReference>
<dbReference type="EMBL" id="CP039704">
    <property type="protein sequence ID" value="QCI79332.1"/>
    <property type="molecule type" value="Genomic_DNA"/>
</dbReference>
<keyword evidence="5" id="KW-1185">Reference proteome</keyword>
<evidence type="ECO:0000313" key="5">
    <source>
        <dbReference type="Proteomes" id="UP000298714"/>
    </source>
</evidence>
<gene>
    <name evidence="4" type="ORF">E6W36_06525</name>
</gene>
<dbReference type="PANTHER" id="PTHR34475:SF1">
    <property type="entry name" value="CYTOSKELETON PROTEIN RODZ"/>
    <property type="match status" value="1"/>
</dbReference>
<organism evidence="4 5">
    <name type="scientific">Hankyongella ginsenosidimutans</name>
    <dbReference type="NCBI Taxonomy" id="1763828"/>
    <lineage>
        <taxon>Bacteria</taxon>
        <taxon>Pseudomonadati</taxon>
        <taxon>Pseudomonadota</taxon>
        <taxon>Alphaproteobacteria</taxon>
        <taxon>Sphingomonadales</taxon>
        <taxon>Sphingomonadaceae</taxon>
        <taxon>Hankyongella</taxon>
    </lineage>
</organism>
<keyword evidence="2" id="KW-0472">Membrane</keyword>
<keyword evidence="2" id="KW-0812">Transmembrane</keyword>
<dbReference type="AlphaFoldDB" id="A0A4D7CBX7"/>
<dbReference type="GO" id="GO:0003677">
    <property type="term" value="F:DNA binding"/>
    <property type="evidence" value="ECO:0007669"/>
    <property type="project" value="InterPro"/>
</dbReference>
<dbReference type="InterPro" id="IPR025194">
    <property type="entry name" value="RodZ-like_C"/>
</dbReference>
<evidence type="ECO:0000313" key="4">
    <source>
        <dbReference type="EMBL" id="QCI79332.1"/>
    </source>
</evidence>
<evidence type="ECO:0000256" key="1">
    <source>
        <dbReference type="SAM" id="MobiDB-lite"/>
    </source>
</evidence>
<dbReference type="InterPro" id="IPR050400">
    <property type="entry name" value="Bact_Cytoskel_RodZ"/>
</dbReference>
<feature type="transmembrane region" description="Helical" evidence="2">
    <location>
        <begin position="127"/>
        <end position="145"/>
    </location>
</feature>
<dbReference type="KEGG" id="hgn:E6W36_06525"/>
<protein>
    <submittedName>
        <fullName evidence="4">DUF4115 domain-containing protein</fullName>
    </submittedName>
</protein>
<proteinExistence type="predicted"/>
<feature type="region of interest" description="Disordered" evidence="1">
    <location>
        <begin position="1"/>
        <end position="21"/>
    </location>
</feature>
<dbReference type="Pfam" id="PF13413">
    <property type="entry name" value="HTH_25"/>
    <property type="match status" value="1"/>
</dbReference>
<accession>A0A4D7CBX7</accession>
<feature type="region of interest" description="Disordered" evidence="1">
    <location>
        <begin position="187"/>
        <end position="211"/>
    </location>
</feature>
<sequence>MTAGETHRMGAPGDDDGRGWRQNRTQRVFGWAFVAPSARGARRTHRADRKETRIPARYLLALEEGVFADLPSLTYAVGFVKTYARWLGLAPDVLAEQFKAEAAHHLTPTKVTELHPLDERKGPSLRLILLSMFGVAAVVILASLARQGDLTQTLSQIVPSVVSDAPEESAPAAGTAVEAPAASAPLPPLAADTLATPPPETPPVTAAEPPAIDPSGVVVLTAREDAWVKITDTATGKTVLQRILRAGDQYSVPSGSRQLLWTGRAGALDVSVNGVALPPLGGPNDVVRDVELTAPALAARGAPAQ</sequence>
<evidence type="ECO:0000256" key="2">
    <source>
        <dbReference type="SAM" id="Phobius"/>
    </source>
</evidence>
<name>A0A4D7CBX7_9SPHN</name>
<keyword evidence="2" id="KW-1133">Transmembrane helix</keyword>
<dbReference type="RefSeq" id="WP_342776821.1">
    <property type="nucleotide sequence ID" value="NZ_CP039704.1"/>
</dbReference>
<evidence type="ECO:0000259" key="3">
    <source>
        <dbReference type="Pfam" id="PF13464"/>
    </source>
</evidence>